<dbReference type="CDD" id="cd00268">
    <property type="entry name" value="DEADc"/>
    <property type="match status" value="1"/>
</dbReference>
<feature type="short sequence motif" description="Q motif" evidence="10">
    <location>
        <begin position="2"/>
        <end position="30"/>
    </location>
</feature>
<comment type="similarity">
    <text evidence="7 11">Belongs to the DEAD box helicase family.</text>
</comment>
<evidence type="ECO:0000256" key="6">
    <source>
        <dbReference type="ARBA" id="ARBA00022840"/>
    </source>
</evidence>
<keyword evidence="2" id="KW-0963">Cytoplasm</keyword>
<dbReference type="PATRIC" id="fig|1137280.3.peg.1170"/>
<evidence type="ECO:0000313" key="16">
    <source>
        <dbReference type="Proteomes" id="UP000035057"/>
    </source>
</evidence>
<evidence type="ECO:0000256" key="5">
    <source>
        <dbReference type="ARBA" id="ARBA00022806"/>
    </source>
</evidence>
<dbReference type="OrthoDB" id="9805696at2"/>
<evidence type="ECO:0000259" key="13">
    <source>
        <dbReference type="PROSITE" id="PS51194"/>
    </source>
</evidence>
<organism evidence="15 16">
    <name type="scientific">Marinobacter nitratireducens</name>
    <dbReference type="NCBI Taxonomy" id="1137280"/>
    <lineage>
        <taxon>Bacteria</taxon>
        <taxon>Pseudomonadati</taxon>
        <taxon>Pseudomonadota</taxon>
        <taxon>Gammaproteobacteria</taxon>
        <taxon>Pseudomonadales</taxon>
        <taxon>Marinobacteraceae</taxon>
        <taxon>Marinobacter</taxon>
    </lineage>
</organism>
<dbReference type="GO" id="GO:0005524">
    <property type="term" value="F:ATP binding"/>
    <property type="evidence" value="ECO:0007669"/>
    <property type="project" value="UniProtKB-KW"/>
</dbReference>
<evidence type="ECO:0000256" key="4">
    <source>
        <dbReference type="ARBA" id="ARBA00022801"/>
    </source>
</evidence>
<dbReference type="Proteomes" id="UP000035057">
    <property type="component" value="Unassembled WGS sequence"/>
</dbReference>
<dbReference type="Pfam" id="PF00271">
    <property type="entry name" value="Helicase_C"/>
    <property type="match status" value="1"/>
</dbReference>
<evidence type="ECO:0000256" key="2">
    <source>
        <dbReference type="ARBA" id="ARBA00022490"/>
    </source>
</evidence>
<dbReference type="Gene3D" id="3.40.50.300">
    <property type="entry name" value="P-loop containing nucleotide triphosphate hydrolases"/>
    <property type="match status" value="2"/>
</dbReference>
<dbReference type="InterPro" id="IPR000629">
    <property type="entry name" value="RNA-helicase_DEAD-box_CS"/>
</dbReference>
<dbReference type="FunFam" id="3.40.50.300:FF:000108">
    <property type="entry name" value="ATP-dependent RNA helicase RhlE"/>
    <property type="match status" value="1"/>
</dbReference>
<dbReference type="PROSITE" id="PS00039">
    <property type="entry name" value="DEAD_ATP_HELICASE"/>
    <property type="match status" value="1"/>
</dbReference>
<evidence type="ECO:0000313" key="15">
    <source>
        <dbReference type="EMBL" id="KEF32721.1"/>
    </source>
</evidence>
<evidence type="ECO:0000256" key="11">
    <source>
        <dbReference type="RuleBase" id="RU000492"/>
    </source>
</evidence>
<dbReference type="GO" id="GO:0003676">
    <property type="term" value="F:nucleic acid binding"/>
    <property type="evidence" value="ECO:0007669"/>
    <property type="project" value="InterPro"/>
</dbReference>
<evidence type="ECO:0000259" key="14">
    <source>
        <dbReference type="PROSITE" id="PS51195"/>
    </source>
</evidence>
<dbReference type="PANTHER" id="PTHR47959:SF1">
    <property type="entry name" value="ATP-DEPENDENT RNA HELICASE DBPA"/>
    <property type="match status" value="1"/>
</dbReference>
<dbReference type="PROSITE" id="PS51194">
    <property type="entry name" value="HELICASE_CTER"/>
    <property type="match status" value="1"/>
</dbReference>
<dbReference type="InterPro" id="IPR050079">
    <property type="entry name" value="DEAD_box_RNA_helicase"/>
</dbReference>
<dbReference type="PROSITE" id="PS51195">
    <property type="entry name" value="Q_MOTIF"/>
    <property type="match status" value="1"/>
</dbReference>
<keyword evidence="4 11" id="KW-0378">Hydrolase</keyword>
<protein>
    <recommendedName>
        <fullName evidence="9">DEAD-box ATP-dependent RNA helicase RhpA</fullName>
        <ecNumber evidence="1">3.6.4.13</ecNumber>
    </recommendedName>
</protein>
<comment type="catalytic activity">
    <reaction evidence="8">
        <text>ATP + H2O = ADP + phosphate + H(+)</text>
        <dbReference type="Rhea" id="RHEA:13065"/>
        <dbReference type="ChEBI" id="CHEBI:15377"/>
        <dbReference type="ChEBI" id="CHEBI:15378"/>
        <dbReference type="ChEBI" id="CHEBI:30616"/>
        <dbReference type="ChEBI" id="CHEBI:43474"/>
        <dbReference type="ChEBI" id="CHEBI:456216"/>
        <dbReference type="EC" id="3.6.4.13"/>
    </reaction>
</comment>
<evidence type="ECO:0000256" key="10">
    <source>
        <dbReference type="PROSITE-ProRule" id="PRU00552"/>
    </source>
</evidence>
<feature type="domain" description="DEAD-box RNA helicase Q" evidence="14">
    <location>
        <begin position="2"/>
        <end position="30"/>
    </location>
</feature>
<evidence type="ECO:0000256" key="7">
    <source>
        <dbReference type="ARBA" id="ARBA00038437"/>
    </source>
</evidence>
<sequence>MSSFNSFGLSKAMVSNLEQLGFEQPTDIQAKALPVCLAGKDVIAMAQTGSGKTAAFGIGLIEHLNPRLFAVQGLVLCPTRELADQVAKAIRELARAQHNIKVLTLCGGVPIGPQIGSLSHGAHIVVGTPGRIQDHLRKQTLSLDRVGTVVLDEADRMLDMGFQEAVEDILSHCPSKRQTLLFSATWPTDIRRLSGRYQSDPVDVRVESGQGNPDIRELFYEVERGQTDAAIMALLSEQQPSSCIVFCTTKQQCDELAYTLNEEGFSALALHGDLDQRDRDSVLVRFGNQSCSVLVATDVAARGLDIKSLPLVINAEPARDPEVHTHRVGRTGRAGEQGLAVTFCTPSQGHKVNRLESERGASVEWGDARVLMTVELSPSAPPMKTLCIAGGRKDKIRPGDVLGALTGEAGVPGSAVGKIDLFDYQCFVAIERNLARKALKRLENGRIKGRKVRVRFA</sequence>
<dbReference type="SMART" id="SM00487">
    <property type="entry name" value="DEXDc"/>
    <property type="match status" value="1"/>
</dbReference>
<feature type="domain" description="Helicase ATP-binding" evidence="12">
    <location>
        <begin position="33"/>
        <end position="204"/>
    </location>
</feature>
<dbReference type="PROSITE" id="PS51192">
    <property type="entry name" value="HELICASE_ATP_BIND_1"/>
    <property type="match status" value="1"/>
</dbReference>
<accession>A0A072N5E0</accession>
<dbReference type="Pfam" id="PF03880">
    <property type="entry name" value="DbpA"/>
    <property type="match status" value="1"/>
</dbReference>
<dbReference type="GO" id="GO:0042255">
    <property type="term" value="P:ribosome assembly"/>
    <property type="evidence" value="ECO:0007669"/>
    <property type="project" value="UniProtKB-ARBA"/>
</dbReference>
<keyword evidence="6 11" id="KW-0067">ATP-binding</keyword>
<dbReference type="InterPro" id="IPR027417">
    <property type="entry name" value="P-loop_NTPase"/>
</dbReference>
<dbReference type="STRING" id="1137280.D777_01355"/>
<dbReference type="Gene3D" id="3.30.70.330">
    <property type="match status" value="1"/>
</dbReference>
<dbReference type="InterPro" id="IPR014001">
    <property type="entry name" value="Helicase_ATP-bd"/>
</dbReference>
<evidence type="ECO:0000256" key="9">
    <source>
        <dbReference type="ARBA" id="ARBA00074363"/>
    </source>
</evidence>
<dbReference type="EMBL" id="ANIE01000003">
    <property type="protein sequence ID" value="KEF32721.1"/>
    <property type="molecule type" value="Genomic_DNA"/>
</dbReference>
<dbReference type="PANTHER" id="PTHR47959">
    <property type="entry name" value="ATP-DEPENDENT RNA HELICASE RHLE-RELATED"/>
    <property type="match status" value="1"/>
</dbReference>
<dbReference type="GO" id="GO:0005829">
    <property type="term" value="C:cytosol"/>
    <property type="evidence" value="ECO:0007669"/>
    <property type="project" value="TreeGrafter"/>
</dbReference>
<dbReference type="InterPro" id="IPR014014">
    <property type="entry name" value="RNA_helicase_DEAD_Q_motif"/>
</dbReference>
<evidence type="ECO:0000256" key="8">
    <source>
        <dbReference type="ARBA" id="ARBA00047984"/>
    </source>
</evidence>
<dbReference type="SUPFAM" id="SSF52540">
    <property type="entry name" value="P-loop containing nucleoside triphosphate hydrolases"/>
    <property type="match status" value="1"/>
</dbReference>
<dbReference type="InterPro" id="IPR044742">
    <property type="entry name" value="DEAD/DEAH_RhlB"/>
</dbReference>
<gene>
    <name evidence="15" type="ORF">D777_01355</name>
</gene>
<dbReference type="AlphaFoldDB" id="A0A072N5E0"/>
<keyword evidence="16" id="KW-1185">Reference proteome</keyword>
<dbReference type="GO" id="GO:0016787">
    <property type="term" value="F:hydrolase activity"/>
    <property type="evidence" value="ECO:0007669"/>
    <property type="project" value="UniProtKB-KW"/>
</dbReference>
<comment type="caution">
    <text evidence="15">The sequence shown here is derived from an EMBL/GenBank/DDBJ whole genome shotgun (WGS) entry which is preliminary data.</text>
</comment>
<keyword evidence="3 11" id="KW-0547">Nucleotide-binding</keyword>
<feature type="domain" description="Helicase C-terminal" evidence="13">
    <location>
        <begin position="214"/>
        <end position="377"/>
    </location>
</feature>
<proteinExistence type="inferred from homology"/>
<dbReference type="EC" id="3.6.4.13" evidence="1"/>
<dbReference type="InterPro" id="IPR011545">
    <property type="entry name" value="DEAD/DEAH_box_helicase_dom"/>
</dbReference>
<dbReference type="NCBIfam" id="NF008744">
    <property type="entry name" value="PRK11776.1"/>
    <property type="match status" value="1"/>
</dbReference>
<dbReference type="Pfam" id="PF00270">
    <property type="entry name" value="DEAD"/>
    <property type="match status" value="1"/>
</dbReference>
<dbReference type="SMART" id="SM00490">
    <property type="entry name" value="HELICc"/>
    <property type="match status" value="1"/>
</dbReference>
<dbReference type="CDD" id="cd18787">
    <property type="entry name" value="SF2_C_DEAD"/>
    <property type="match status" value="1"/>
</dbReference>
<dbReference type="InterPro" id="IPR001650">
    <property type="entry name" value="Helicase_C-like"/>
</dbReference>
<dbReference type="InterPro" id="IPR012677">
    <property type="entry name" value="Nucleotide-bd_a/b_plait_sf"/>
</dbReference>
<keyword evidence="5 11" id="KW-0347">Helicase</keyword>
<dbReference type="GO" id="GO:0003724">
    <property type="term" value="F:RNA helicase activity"/>
    <property type="evidence" value="ECO:0007669"/>
    <property type="project" value="UniProtKB-EC"/>
</dbReference>
<evidence type="ECO:0000259" key="12">
    <source>
        <dbReference type="PROSITE" id="PS51192"/>
    </source>
</evidence>
<evidence type="ECO:0000256" key="3">
    <source>
        <dbReference type="ARBA" id="ARBA00022741"/>
    </source>
</evidence>
<dbReference type="InterPro" id="IPR005580">
    <property type="entry name" value="DbpA/CsdA_RNA-bd_dom"/>
</dbReference>
<name>A0A072N5E0_9GAMM</name>
<dbReference type="GO" id="GO:0009266">
    <property type="term" value="P:response to temperature stimulus"/>
    <property type="evidence" value="ECO:0007669"/>
    <property type="project" value="UniProtKB-ARBA"/>
</dbReference>
<dbReference type="RefSeq" id="WP_036129469.1">
    <property type="nucleotide sequence ID" value="NZ_ANIE01000003.1"/>
</dbReference>
<evidence type="ECO:0000256" key="1">
    <source>
        <dbReference type="ARBA" id="ARBA00012552"/>
    </source>
</evidence>
<reference evidence="15 16" key="1">
    <citation type="submission" date="2012-12" db="EMBL/GenBank/DDBJ databases">
        <title>Genome assembly of Marinobacter sp. AK21.</title>
        <authorList>
            <person name="Khatri I."/>
            <person name="Kumar R."/>
            <person name="Vaidya B."/>
            <person name="Subramanian S."/>
            <person name="Pinnaka A."/>
        </authorList>
    </citation>
    <scope>NUCLEOTIDE SEQUENCE [LARGE SCALE GENOMIC DNA]</scope>
    <source>
        <strain evidence="15 16">AK21</strain>
    </source>
</reference>